<proteinExistence type="predicted"/>
<dbReference type="Proteomes" id="UP000001194">
    <property type="component" value="Unassembled WGS sequence"/>
</dbReference>
<name>B0E2P2_LACBS</name>
<dbReference type="KEGG" id="lbc:LACBIDRAFT_318569"/>
<reference evidence="1 2" key="1">
    <citation type="journal article" date="2008" name="Nature">
        <title>The genome of Laccaria bicolor provides insights into mycorrhizal symbiosis.</title>
        <authorList>
            <person name="Martin F."/>
            <person name="Aerts A."/>
            <person name="Ahren D."/>
            <person name="Brun A."/>
            <person name="Danchin E.G.J."/>
            <person name="Duchaussoy F."/>
            <person name="Gibon J."/>
            <person name="Kohler A."/>
            <person name="Lindquist E."/>
            <person name="Pereda V."/>
            <person name="Salamov A."/>
            <person name="Shapiro H.J."/>
            <person name="Wuyts J."/>
            <person name="Blaudez D."/>
            <person name="Buee M."/>
            <person name="Brokstein P."/>
            <person name="Canbaeck B."/>
            <person name="Cohen D."/>
            <person name="Courty P.E."/>
            <person name="Coutinho P.M."/>
            <person name="Delaruelle C."/>
            <person name="Detter J.C."/>
            <person name="Deveau A."/>
            <person name="DiFazio S."/>
            <person name="Duplessis S."/>
            <person name="Fraissinet-Tachet L."/>
            <person name="Lucic E."/>
            <person name="Frey-Klett P."/>
            <person name="Fourrey C."/>
            <person name="Feussner I."/>
            <person name="Gay G."/>
            <person name="Grimwood J."/>
            <person name="Hoegger P.J."/>
            <person name="Jain P."/>
            <person name="Kilaru S."/>
            <person name="Labbe J."/>
            <person name="Lin Y.C."/>
            <person name="Legue V."/>
            <person name="Le Tacon F."/>
            <person name="Marmeisse R."/>
            <person name="Melayah D."/>
            <person name="Montanini B."/>
            <person name="Muratet M."/>
            <person name="Nehls U."/>
            <person name="Niculita-Hirzel H."/>
            <person name="Oudot-Le Secq M.P."/>
            <person name="Peter M."/>
            <person name="Quesneville H."/>
            <person name="Rajashekar B."/>
            <person name="Reich M."/>
            <person name="Rouhier N."/>
            <person name="Schmutz J."/>
            <person name="Yin T."/>
            <person name="Chalot M."/>
            <person name="Henrissat B."/>
            <person name="Kuees U."/>
            <person name="Lucas S."/>
            <person name="Van de Peer Y."/>
            <person name="Podila G.K."/>
            <person name="Polle A."/>
            <person name="Pukkila P.J."/>
            <person name="Richardson P.M."/>
            <person name="Rouze P."/>
            <person name="Sanders I.R."/>
            <person name="Stajich J.E."/>
            <person name="Tunlid A."/>
            <person name="Tuskan G."/>
            <person name="Grigoriev I.V."/>
        </authorList>
    </citation>
    <scope>NUCLEOTIDE SEQUENCE [LARGE SCALE GENOMIC DNA]</scope>
    <source>
        <strain evidence="2">S238N-H82 / ATCC MYA-4686</strain>
    </source>
</reference>
<keyword evidence="2" id="KW-1185">Reference proteome</keyword>
<dbReference type="Gene3D" id="3.40.50.10810">
    <property type="entry name" value="Tandem AAA-ATPase domain"/>
    <property type="match status" value="1"/>
</dbReference>
<evidence type="ECO:0000313" key="2">
    <source>
        <dbReference type="Proteomes" id="UP000001194"/>
    </source>
</evidence>
<sequence length="104" mass="11529">MSGILVFSEQDGSWEDLQTITFSACLREHHNSKPFLVVCPLSVLHICVGEYAKFAPDIVPCKNPFHAFIRMDDGVTSDRQGVAELQEARPTSTLTTLASTYFGH</sequence>
<protein>
    <submittedName>
        <fullName evidence="1">Predicted protein</fullName>
    </submittedName>
</protein>
<dbReference type="AlphaFoldDB" id="B0E2P2"/>
<dbReference type="GeneID" id="6086112"/>
<accession>B0E2P2</accession>
<dbReference type="STRING" id="486041.B0E2P2"/>
<dbReference type="RefSeq" id="XP_001890466.1">
    <property type="nucleotide sequence ID" value="XM_001890431.1"/>
</dbReference>
<dbReference type="EMBL" id="DS547186">
    <property type="protein sequence ID" value="EDQ98887.1"/>
    <property type="molecule type" value="Genomic_DNA"/>
</dbReference>
<organism evidence="2">
    <name type="scientific">Laccaria bicolor (strain S238N-H82 / ATCC MYA-4686)</name>
    <name type="common">Bicoloured deceiver</name>
    <name type="synonym">Laccaria laccata var. bicolor</name>
    <dbReference type="NCBI Taxonomy" id="486041"/>
    <lineage>
        <taxon>Eukaryota</taxon>
        <taxon>Fungi</taxon>
        <taxon>Dikarya</taxon>
        <taxon>Basidiomycota</taxon>
        <taxon>Agaricomycotina</taxon>
        <taxon>Agaricomycetes</taxon>
        <taxon>Agaricomycetidae</taxon>
        <taxon>Agaricales</taxon>
        <taxon>Agaricineae</taxon>
        <taxon>Hydnangiaceae</taxon>
        <taxon>Laccaria</taxon>
    </lineage>
</organism>
<dbReference type="OrthoDB" id="3022859at2759"/>
<dbReference type="InParanoid" id="B0E2P2"/>
<dbReference type="HOGENOM" id="CLU_2250622_0_0_1"/>
<evidence type="ECO:0000313" key="1">
    <source>
        <dbReference type="EMBL" id="EDQ98887.1"/>
    </source>
</evidence>
<gene>
    <name evidence="1" type="ORF">LACBIDRAFT_318569</name>
</gene>
<dbReference type="InterPro" id="IPR038718">
    <property type="entry name" value="SNF2-like_sf"/>
</dbReference>